<dbReference type="GeneTree" id="ENSGT00940000156207"/>
<reference evidence="2" key="2">
    <citation type="submission" date="2025-09" db="UniProtKB">
        <authorList>
            <consortium name="Ensembl"/>
        </authorList>
    </citation>
    <scope>IDENTIFICATION</scope>
</reference>
<dbReference type="GO" id="GO:0006355">
    <property type="term" value="P:regulation of DNA-templated transcription"/>
    <property type="evidence" value="ECO:0007669"/>
    <property type="project" value="InterPro"/>
</dbReference>
<dbReference type="PROSITE" id="PS50805">
    <property type="entry name" value="KRAB"/>
    <property type="match status" value="1"/>
</dbReference>
<dbReference type="SMART" id="SM00349">
    <property type="entry name" value="KRAB"/>
    <property type="match status" value="1"/>
</dbReference>
<dbReference type="InterPro" id="IPR050169">
    <property type="entry name" value="Krueppel_C2H2_ZnF"/>
</dbReference>
<sequence>MSPEWGLWLFQGAVTFEEVAVYFTEEEWAVLDPSQRALYGDVMQENYKSVTSLAGFLIHKPDVISWLERGEEPWVSDPQGSEERGSLSGACIAGELALGFYCFKMNWG</sequence>
<accession>A0A8C3FCT0</accession>
<dbReference type="PANTHER" id="PTHR23232">
    <property type="entry name" value="KRAB DOMAIN C2H2 ZINC FINGER"/>
    <property type="match status" value="1"/>
</dbReference>
<dbReference type="CDD" id="cd07765">
    <property type="entry name" value="KRAB_A-box"/>
    <property type="match status" value="1"/>
</dbReference>
<dbReference type="InterPro" id="IPR036051">
    <property type="entry name" value="KRAB_dom_sf"/>
</dbReference>
<dbReference type="Gene3D" id="6.10.140.140">
    <property type="match status" value="1"/>
</dbReference>
<dbReference type="Pfam" id="PF01352">
    <property type="entry name" value="KRAB"/>
    <property type="match status" value="1"/>
</dbReference>
<evidence type="ECO:0000313" key="3">
    <source>
        <dbReference type="Proteomes" id="UP000694380"/>
    </source>
</evidence>
<dbReference type="SUPFAM" id="SSF109640">
    <property type="entry name" value="KRAB domain (Kruppel-associated box)"/>
    <property type="match status" value="1"/>
</dbReference>
<organism evidence="2 3">
    <name type="scientific">Chrysemys picta bellii</name>
    <name type="common">Western painted turtle</name>
    <name type="synonym">Emys bellii</name>
    <dbReference type="NCBI Taxonomy" id="8478"/>
    <lineage>
        <taxon>Eukaryota</taxon>
        <taxon>Metazoa</taxon>
        <taxon>Chordata</taxon>
        <taxon>Craniata</taxon>
        <taxon>Vertebrata</taxon>
        <taxon>Euteleostomi</taxon>
        <taxon>Archelosauria</taxon>
        <taxon>Testudinata</taxon>
        <taxon>Testudines</taxon>
        <taxon>Cryptodira</taxon>
        <taxon>Durocryptodira</taxon>
        <taxon>Testudinoidea</taxon>
        <taxon>Emydidae</taxon>
        <taxon>Chrysemys</taxon>
    </lineage>
</organism>
<dbReference type="AlphaFoldDB" id="A0A8C3FCT0"/>
<evidence type="ECO:0000259" key="1">
    <source>
        <dbReference type="PROSITE" id="PS50805"/>
    </source>
</evidence>
<reference evidence="2" key="1">
    <citation type="submission" date="2025-08" db="UniProtKB">
        <authorList>
            <consortium name="Ensembl"/>
        </authorList>
    </citation>
    <scope>IDENTIFICATION</scope>
</reference>
<protein>
    <recommendedName>
        <fullName evidence="1">KRAB domain-containing protein</fullName>
    </recommendedName>
</protein>
<name>A0A8C3FCT0_CHRPI</name>
<dbReference type="Proteomes" id="UP000694380">
    <property type="component" value="Unplaced"/>
</dbReference>
<dbReference type="InterPro" id="IPR001909">
    <property type="entry name" value="KRAB"/>
</dbReference>
<feature type="domain" description="KRAB" evidence="1">
    <location>
        <begin position="14"/>
        <end position="86"/>
    </location>
</feature>
<evidence type="ECO:0000313" key="2">
    <source>
        <dbReference type="Ensembl" id="ENSCPBP00000003517.1"/>
    </source>
</evidence>
<proteinExistence type="predicted"/>
<dbReference type="Ensembl" id="ENSCPBT00000004291.1">
    <property type="protein sequence ID" value="ENSCPBP00000003517.1"/>
    <property type="gene ID" value="ENSCPBG00000002835.1"/>
</dbReference>
<keyword evidence="3" id="KW-1185">Reference proteome</keyword>
<dbReference type="PANTHER" id="PTHR23232:SF142">
    <property type="entry name" value="GASTRULA ZINC FINGER PROTEIN XLCGF57.1-LIKE-RELATED"/>
    <property type="match status" value="1"/>
</dbReference>